<evidence type="ECO:0000313" key="1">
    <source>
        <dbReference type="EMBL" id="MFD1518875.1"/>
    </source>
</evidence>
<gene>
    <name evidence="1" type="ORF">ACFSJD_15370</name>
</gene>
<dbReference type="RefSeq" id="WP_344718136.1">
    <property type="nucleotide sequence ID" value="NZ_BAAAUS010000001.1"/>
</dbReference>
<dbReference type="Proteomes" id="UP001597114">
    <property type="component" value="Unassembled WGS sequence"/>
</dbReference>
<keyword evidence="2" id="KW-1185">Reference proteome</keyword>
<name>A0ABW4EX47_9PSEU</name>
<protein>
    <recommendedName>
        <fullName evidence="3">Fe/B12 periplasmic-binding domain-containing protein</fullName>
    </recommendedName>
</protein>
<evidence type="ECO:0008006" key="3">
    <source>
        <dbReference type="Google" id="ProtNLM"/>
    </source>
</evidence>
<accession>A0ABW4EX47</accession>
<proteinExistence type="predicted"/>
<sequence>MDLSPELVLEARADYVLVTAADPADETAIPPTVAAVRAESFPELHLVDQAFWITGLGPRGGMVVLDDIERILSGQDRPR</sequence>
<organism evidence="1 2">
    <name type="scientific">Pseudonocardia yunnanensis</name>
    <dbReference type="NCBI Taxonomy" id="58107"/>
    <lineage>
        <taxon>Bacteria</taxon>
        <taxon>Bacillati</taxon>
        <taxon>Actinomycetota</taxon>
        <taxon>Actinomycetes</taxon>
        <taxon>Pseudonocardiales</taxon>
        <taxon>Pseudonocardiaceae</taxon>
        <taxon>Pseudonocardia</taxon>
    </lineage>
</organism>
<evidence type="ECO:0000313" key="2">
    <source>
        <dbReference type="Proteomes" id="UP001597114"/>
    </source>
</evidence>
<dbReference type="EMBL" id="JBHUCO010000015">
    <property type="protein sequence ID" value="MFD1518875.1"/>
    <property type="molecule type" value="Genomic_DNA"/>
</dbReference>
<reference evidence="2" key="1">
    <citation type="journal article" date="2019" name="Int. J. Syst. Evol. Microbiol.">
        <title>The Global Catalogue of Microorganisms (GCM) 10K type strain sequencing project: providing services to taxonomists for standard genome sequencing and annotation.</title>
        <authorList>
            <consortium name="The Broad Institute Genomics Platform"/>
            <consortium name="The Broad Institute Genome Sequencing Center for Infectious Disease"/>
            <person name="Wu L."/>
            <person name="Ma J."/>
        </authorList>
    </citation>
    <scope>NUCLEOTIDE SEQUENCE [LARGE SCALE GENOMIC DNA]</scope>
    <source>
        <strain evidence="2">CCM 7043</strain>
    </source>
</reference>
<comment type="caution">
    <text evidence="1">The sequence shown here is derived from an EMBL/GenBank/DDBJ whole genome shotgun (WGS) entry which is preliminary data.</text>
</comment>